<dbReference type="PANTHER" id="PTHR36181:SF4">
    <property type="entry name" value="LAGLIDADG ENDONUCLEASE"/>
    <property type="match status" value="1"/>
</dbReference>
<dbReference type="AlphaFoldDB" id="A0A7U1BEY5"/>
<gene>
    <name evidence="2" type="primary">cox2-i1</name>
</gene>
<accession>A0A7U1BEY5</accession>
<dbReference type="InterPro" id="IPR051289">
    <property type="entry name" value="LAGLIDADG_Endonuclease"/>
</dbReference>
<keyword evidence="2" id="KW-0496">Mitochondrion</keyword>
<reference evidence="2" key="1">
    <citation type="submission" date="2020-08" db="EMBL/GenBank/DDBJ databases">
        <title>Mitochondrial genome sequences of powdery mildew pathogens.</title>
        <authorList>
            <person name="Zaccaron A."/>
            <person name="Stergiopoulos I."/>
        </authorList>
    </citation>
    <scope>NUCLEOTIDE SEQUENCE</scope>
    <source>
        <strain evidence="2">C</strain>
    </source>
</reference>
<keyword evidence="2" id="KW-0378">Hydrolase</keyword>
<dbReference type="FunFam" id="3.10.28.10:FF:000010">
    <property type="entry name" value="LAGLIDADG homing endonuclease I-LtrII"/>
    <property type="match status" value="1"/>
</dbReference>
<keyword evidence="2" id="KW-0540">Nuclease</keyword>
<evidence type="ECO:0000259" key="1">
    <source>
        <dbReference type="Pfam" id="PF00961"/>
    </source>
</evidence>
<organism evidence="2">
    <name type="scientific">Uncinula necator</name>
    <name type="common">Grape powdery mildew</name>
    <dbReference type="NCBI Taxonomy" id="52586"/>
    <lineage>
        <taxon>Eukaryota</taxon>
        <taxon>Fungi</taxon>
        <taxon>Dikarya</taxon>
        <taxon>Ascomycota</taxon>
        <taxon>Pezizomycotina</taxon>
        <taxon>Leotiomycetes</taxon>
        <taxon>Erysiphales</taxon>
        <taxon>Erysiphaceae</taxon>
        <taxon>Erysiphe</taxon>
    </lineage>
</organism>
<geneLocation type="mitochondrion" evidence="2"/>
<feature type="domain" description="Homing endonuclease LAGLIDADG" evidence="1">
    <location>
        <begin position="294"/>
        <end position="392"/>
    </location>
</feature>
<evidence type="ECO:0000313" key="2">
    <source>
        <dbReference type="EMBL" id="QQY98179.1"/>
    </source>
</evidence>
<keyword evidence="2" id="KW-0255">Endonuclease</keyword>
<dbReference type="Gene3D" id="3.10.28.10">
    <property type="entry name" value="Homing endonucleases"/>
    <property type="match status" value="2"/>
</dbReference>
<dbReference type="RefSeq" id="YP_010119115.1">
    <property type="nucleotide sequence ID" value="NC_056146.1"/>
</dbReference>
<dbReference type="InterPro" id="IPR027434">
    <property type="entry name" value="Homing_endonucl"/>
</dbReference>
<sequence length="422" mass="47914">MGIKQPNSGKSLELKVPSYTRKGISGWTNYSCKVTSLKASEKNVGNRGSKSVICGLKFYIAVKEQRVNGSWCAGASYNLGQLRPTHLRCTLMGFEINYQKKILTTQLVNKRSYSTSFTKNSRANNNNHDLIIDPHFLTGFADAESSFVLSITKSNNVKSGWVIKPRFQIHLHNKDLFVLEAIQNFLGVGKIYVTNVGSVEYRVFSIKGLKVVLDHFDKFPLISQKYGDYFLFKQAYQLLINREHFTPEGLRKIISIKASINNGLSEPLKKAFSDVTFAIRPRKEKIYISNPQWLAGFTSGKGSFGVKVRNRDGNSKAFIELIFQINQHVRDKQLIAYIAEYLGCGKVYKHSENAVVYKVFKRSYLTEIIIPFFIKYPILGIKALDFKDFCSISELIKSKAYYNKEGLDQIIHIKASMNTGRV</sequence>
<dbReference type="EMBL" id="MT880588">
    <property type="protein sequence ID" value="QQY98179.1"/>
    <property type="molecule type" value="Genomic_DNA"/>
</dbReference>
<name>A0A7U1BEY5_UNCNE</name>
<dbReference type="GO" id="GO:0005739">
    <property type="term" value="C:mitochondrion"/>
    <property type="evidence" value="ECO:0007669"/>
    <property type="project" value="UniProtKB-ARBA"/>
</dbReference>
<feature type="domain" description="Homing endonuclease LAGLIDADG" evidence="1">
    <location>
        <begin position="137"/>
        <end position="236"/>
    </location>
</feature>
<dbReference type="InterPro" id="IPR004860">
    <property type="entry name" value="LAGLIDADG_dom"/>
</dbReference>
<dbReference type="PANTHER" id="PTHR36181">
    <property type="entry name" value="INTRON-ENCODED ENDONUCLEASE AI3-RELATED"/>
    <property type="match status" value="1"/>
</dbReference>
<dbReference type="Pfam" id="PF00961">
    <property type="entry name" value="LAGLIDADG_1"/>
    <property type="match status" value="2"/>
</dbReference>
<dbReference type="SUPFAM" id="SSF55608">
    <property type="entry name" value="Homing endonucleases"/>
    <property type="match status" value="2"/>
</dbReference>
<protein>
    <submittedName>
        <fullName evidence="2">LAGLIDADG endonuclease domain-containing protein</fullName>
    </submittedName>
</protein>
<proteinExistence type="predicted"/>
<dbReference type="GeneID" id="65320079"/>
<dbReference type="GO" id="GO:0004519">
    <property type="term" value="F:endonuclease activity"/>
    <property type="evidence" value="ECO:0007669"/>
    <property type="project" value="UniProtKB-KW"/>
</dbReference>